<organism evidence="1">
    <name type="scientific">Rhizopus microsporus var. microsporus</name>
    <dbReference type="NCBI Taxonomy" id="86635"/>
    <lineage>
        <taxon>Eukaryota</taxon>
        <taxon>Fungi</taxon>
        <taxon>Fungi incertae sedis</taxon>
        <taxon>Mucoromycota</taxon>
        <taxon>Mucoromycotina</taxon>
        <taxon>Mucoromycetes</taxon>
        <taxon>Mucorales</taxon>
        <taxon>Mucorineae</taxon>
        <taxon>Rhizopodaceae</taxon>
        <taxon>Rhizopus</taxon>
    </lineage>
</organism>
<dbReference type="Proteomes" id="UP000242414">
    <property type="component" value="Unassembled WGS sequence"/>
</dbReference>
<feature type="non-terminal residue" evidence="1">
    <location>
        <position position="245"/>
    </location>
</feature>
<dbReference type="EMBL" id="KV921914">
    <property type="protein sequence ID" value="ORE06876.1"/>
    <property type="molecule type" value="Genomic_DNA"/>
</dbReference>
<gene>
    <name evidence="1" type="ORF">BCV72DRAFT_327693</name>
</gene>
<feature type="non-terminal residue" evidence="1">
    <location>
        <position position="1"/>
    </location>
</feature>
<dbReference type="AlphaFoldDB" id="A0A1X0R4I0"/>
<evidence type="ECO:0000313" key="1">
    <source>
        <dbReference type="EMBL" id="ORE06876.1"/>
    </source>
</evidence>
<accession>A0A1X0R4I0</accession>
<protein>
    <submittedName>
        <fullName evidence="1">Uncharacterized protein</fullName>
    </submittedName>
</protein>
<sequence length="245" mass="28006">LPTSPPQATSSEKPLVLADTRLNDHYGPTNNITAHSSTTLYSSVRWLTSRRSSTTVCTQVERNGESPVAGVRHIQRLSDSVVFQTNSLAAQRNDIYNRRTSSHRFSTYQKAPNFRLPKIEQIRPMCFAKNSSSTRHHRRRRPYGKIRFERRVRGRTNTRRIKAFPFISSQGCRLPIPLTGFRVECGSESLLKADAVCSRTTPETRYSLSLLSERHLPLGKIDERNEEDYQNSNQLFNITGLLDKL</sequence>
<name>A0A1X0R4I0_RHIZD</name>
<dbReference type="VEuPathDB" id="FungiDB:BCV72DRAFT_327693"/>
<proteinExistence type="predicted"/>
<reference evidence="1" key="1">
    <citation type="journal article" date="2016" name="Proc. Natl. Acad. Sci. U.S.A.">
        <title>Lipid metabolic changes in an early divergent fungus govern the establishment of a mutualistic symbiosis with endobacteria.</title>
        <authorList>
            <person name="Lastovetsky O.A."/>
            <person name="Gaspar M.L."/>
            <person name="Mondo S.J."/>
            <person name="LaButti K.M."/>
            <person name="Sandor L."/>
            <person name="Grigoriev I.V."/>
            <person name="Henry S.A."/>
            <person name="Pawlowska T.E."/>
        </authorList>
    </citation>
    <scope>NUCLEOTIDE SEQUENCE [LARGE SCALE GENOMIC DNA]</scope>
    <source>
        <strain evidence="1">ATCC 52814</strain>
    </source>
</reference>